<evidence type="ECO:0000313" key="3">
    <source>
        <dbReference type="Proteomes" id="UP001235547"/>
    </source>
</evidence>
<name>A0ABY8CQK7_9HYPH</name>
<dbReference type="Proteomes" id="UP001235547">
    <property type="component" value="Chromosome 2"/>
</dbReference>
<accession>A0ABY8CQK7</accession>
<keyword evidence="3" id="KW-1185">Reference proteome</keyword>
<evidence type="ECO:0000256" key="1">
    <source>
        <dbReference type="SAM" id="SignalP"/>
    </source>
</evidence>
<sequence length="726" mass="80353">MNIGSLLAAATLFFGCSAPPASGSDQWVPVREVSLEVRAGSPLDFSSFLPNGPIDAEHRLVAGTHGRLGFASSPETPVRMLCASLAWSPASGGFPDHDDADRYARQLALHGYNIARLHFVDASLMFGRQADFDFDPQTLDRIHYLLSALKRNGIYWIIEGLSSPRGAYGGYDDRWEANGNLKLALHLDEKAFQHWRTLQETFLSRVNPYTGVAPIRDDALALVILANENGIEFDSVVHERAGEPSYDARLAAPFNNWLAKRYRSTEMLMKSWGDLDDDERLERGSVKLPAERYSDSPRMRDVQAFFAEIERASAERLTEALRDLGYKGLISTYNNWPTMQTALSRSDLEAVTMNTYHDWVGGYSPGSALLQVSSIADGANYMRMIAAARWLEKPFIVSEYDHLFWNRYRYEGGLVMPAYAALQGFDVLCRHGHGPIVLSYGEPYPHKNAMLPYAIALDPVARAGETLAALLYRRGDVAISGITIPFAVRGEEDLGEDMQAREPERLTDLALVGRIGLQHADLFDGEIGVMQPRVQDSEDVLATLREGGVIDPENRTDVARGFYQSDTGEILLDRHAGQLRVLTRSTEAAAFSSLRQPIDLGVLRIEQTDGDGLVALSTLDVGAPLSQSRRMLLIFATDAQNTGMVFRDSEERIIEDFGSLPVLIRKNYADLTLSRTAATWRISPIGLDGTVYPPVESGTGSVSFRLSNDTAYGPTTYFLLELEEHG</sequence>
<protein>
    <submittedName>
        <fullName evidence="2">Glycoside hydrolase</fullName>
    </submittedName>
</protein>
<dbReference type="RefSeq" id="WP_280731652.1">
    <property type="nucleotide sequence ID" value="NZ_CP120367.1"/>
</dbReference>
<dbReference type="GO" id="GO:0016787">
    <property type="term" value="F:hydrolase activity"/>
    <property type="evidence" value="ECO:0007669"/>
    <property type="project" value="UniProtKB-KW"/>
</dbReference>
<evidence type="ECO:0000313" key="2">
    <source>
        <dbReference type="EMBL" id="WEX80929.1"/>
    </source>
</evidence>
<dbReference type="SUPFAM" id="SSF51445">
    <property type="entry name" value="(Trans)glycosidases"/>
    <property type="match status" value="1"/>
</dbReference>
<reference evidence="2 3" key="1">
    <citation type="submission" date="2023-03" db="EMBL/GenBank/DDBJ databases">
        <authorList>
            <person name="Kaur S."/>
            <person name="Espinosa-Saiz D."/>
            <person name="Velazquez E."/>
            <person name="Menendez E."/>
            <person name="diCenzo G.C."/>
        </authorList>
    </citation>
    <scope>NUCLEOTIDE SEQUENCE [LARGE SCALE GENOMIC DNA]</scope>
    <source>
        <strain evidence="2 3">LMG 27395</strain>
    </source>
</reference>
<proteinExistence type="predicted"/>
<keyword evidence="1" id="KW-0732">Signal</keyword>
<gene>
    <name evidence="2" type="ORF">PYH38_000251</name>
</gene>
<feature type="chain" id="PRO_5047195045" evidence="1">
    <location>
        <begin position="24"/>
        <end position="726"/>
    </location>
</feature>
<feature type="signal peptide" evidence="1">
    <location>
        <begin position="1"/>
        <end position="23"/>
    </location>
</feature>
<dbReference type="EMBL" id="CP120370">
    <property type="protein sequence ID" value="WEX80929.1"/>
    <property type="molecule type" value="Genomic_DNA"/>
</dbReference>
<dbReference type="InterPro" id="IPR017853">
    <property type="entry name" value="GH"/>
</dbReference>
<organism evidence="2 3">
    <name type="scientific">Sinorhizobium numidicum</name>
    <dbReference type="NCBI Taxonomy" id="680248"/>
    <lineage>
        <taxon>Bacteria</taxon>
        <taxon>Pseudomonadati</taxon>
        <taxon>Pseudomonadota</taxon>
        <taxon>Alphaproteobacteria</taxon>
        <taxon>Hyphomicrobiales</taxon>
        <taxon>Rhizobiaceae</taxon>
        <taxon>Sinorhizobium/Ensifer group</taxon>
        <taxon>Sinorhizobium</taxon>
    </lineage>
</organism>
<keyword evidence="2" id="KW-0378">Hydrolase</keyword>
<dbReference type="Gene3D" id="3.20.20.80">
    <property type="entry name" value="Glycosidases"/>
    <property type="match status" value="1"/>
</dbReference>